<evidence type="ECO:0000256" key="1">
    <source>
        <dbReference type="ARBA" id="ARBA00006541"/>
    </source>
</evidence>
<dbReference type="PANTHER" id="PTHR43362:SF1">
    <property type="entry name" value="MANNITOL DEHYDROGENASE 2-RELATED"/>
    <property type="match status" value="1"/>
</dbReference>
<dbReference type="SUPFAM" id="SSF51735">
    <property type="entry name" value="NAD(P)-binding Rossmann-fold domains"/>
    <property type="match status" value="1"/>
</dbReference>
<organism evidence="9 10">
    <name type="scientific">Tomitella cavernea</name>
    <dbReference type="NCBI Taxonomy" id="1387982"/>
    <lineage>
        <taxon>Bacteria</taxon>
        <taxon>Bacillati</taxon>
        <taxon>Actinomycetota</taxon>
        <taxon>Actinomycetes</taxon>
        <taxon>Mycobacteriales</taxon>
        <taxon>Tomitella</taxon>
    </lineage>
</organism>
<dbReference type="EC" id="1.1.1.17" evidence="2"/>
<accession>A0ABP9C8H1</accession>
<evidence type="ECO:0000256" key="5">
    <source>
        <dbReference type="ARBA" id="ARBA00023027"/>
    </source>
</evidence>
<comment type="similarity">
    <text evidence="1">Belongs to the mannitol dehydrogenase family.</text>
</comment>
<name>A0ABP9C8H1_9ACTN</name>
<evidence type="ECO:0000313" key="9">
    <source>
        <dbReference type="EMBL" id="GAA4805119.1"/>
    </source>
</evidence>
<feature type="domain" description="Mannitol dehydrogenase N-terminal" evidence="7">
    <location>
        <begin position="18"/>
        <end position="266"/>
    </location>
</feature>
<dbReference type="InterPro" id="IPR036291">
    <property type="entry name" value="NAD(P)-bd_dom_sf"/>
</dbReference>
<evidence type="ECO:0000259" key="7">
    <source>
        <dbReference type="Pfam" id="PF01232"/>
    </source>
</evidence>
<evidence type="ECO:0000313" key="10">
    <source>
        <dbReference type="Proteomes" id="UP001500839"/>
    </source>
</evidence>
<dbReference type="InterPro" id="IPR013118">
    <property type="entry name" value="Mannitol_DH_C"/>
</dbReference>
<dbReference type="Gene3D" id="3.40.50.720">
    <property type="entry name" value="NAD(P)-binding Rossmann-like Domain"/>
    <property type="match status" value="1"/>
</dbReference>
<comment type="caution">
    <text evidence="9">The sequence shown here is derived from an EMBL/GenBank/DDBJ whole genome shotgun (WGS) entry which is preliminary data.</text>
</comment>
<proteinExistence type="inferred from homology"/>
<dbReference type="SUPFAM" id="SSF48179">
    <property type="entry name" value="6-phosphogluconate dehydrogenase C-terminal domain-like"/>
    <property type="match status" value="1"/>
</dbReference>
<dbReference type="Proteomes" id="UP001500839">
    <property type="component" value="Unassembled WGS sequence"/>
</dbReference>
<evidence type="ECO:0000256" key="6">
    <source>
        <dbReference type="ARBA" id="ARBA00048615"/>
    </source>
</evidence>
<dbReference type="PRINTS" id="PR00084">
    <property type="entry name" value="MTLDHDRGNASE"/>
</dbReference>
<dbReference type="PANTHER" id="PTHR43362">
    <property type="entry name" value="MANNITOL DEHYDROGENASE DSF1-RELATED"/>
    <property type="match status" value="1"/>
</dbReference>
<dbReference type="PROSITE" id="PS00974">
    <property type="entry name" value="MANNITOL_DHGENASE"/>
    <property type="match status" value="1"/>
</dbReference>
<dbReference type="InterPro" id="IPR000669">
    <property type="entry name" value="Mannitol_DH"/>
</dbReference>
<evidence type="ECO:0000259" key="8">
    <source>
        <dbReference type="Pfam" id="PF08125"/>
    </source>
</evidence>
<dbReference type="InterPro" id="IPR013328">
    <property type="entry name" value="6PGD_dom2"/>
</dbReference>
<keyword evidence="5" id="KW-0520">NAD</keyword>
<keyword evidence="10" id="KW-1185">Reference proteome</keyword>
<dbReference type="InterPro" id="IPR008927">
    <property type="entry name" value="6-PGluconate_DH-like_C_sf"/>
</dbReference>
<protein>
    <recommendedName>
        <fullName evidence="3">Mannitol-1-phosphate 5-dehydrogenase</fullName>
        <ecNumber evidence="2">1.1.1.17</ecNumber>
    </recommendedName>
</protein>
<sequence>MAPPLTRAAVAAPAPPVRIVHMGLGAFHRAHQAWYTDRSSDAAAWGIAAFTGRSPQAAAELSAQDGLYTLIERGDDEDRAVIVPSISRALDGANMAAFRVHVSAPATAVVTLTVTEPGYHLRPDGEIDLDDPAVAADLRRLSAGPASAAPTTAPGRLLAGLEARRRGGAGPIAVVPCDNIPANGALVHRALTCLADEVDPALAHWMTENVAFVSTSVDRITPRATDADRAAAVALTGYADAAPVVAEPFTDWVLSGEFPAGRPDWESAGARIVADIAPFEQRKLWLLNGAHSLLAYLGILRGHGTVAEAVADSGCRDAVEGLWAEARRGMPAMLRAEDYCTALITRFANPRIAHHLHQIGMEGVSKLAVRIIPVARQERAAGRSARGCVVPLAAWTVLATRNRLPADAHAEAVRSAAHADDPVTALIALLDAELAADATFVDRIRRRAAELGGRQA</sequence>
<dbReference type="InterPro" id="IPR050988">
    <property type="entry name" value="Mannitol_DH/Oxidoreductase"/>
</dbReference>
<dbReference type="Pfam" id="PF01232">
    <property type="entry name" value="Mannitol_dh"/>
    <property type="match status" value="1"/>
</dbReference>
<dbReference type="Pfam" id="PF08125">
    <property type="entry name" value="Mannitol_dh_C"/>
    <property type="match status" value="1"/>
</dbReference>
<evidence type="ECO:0000256" key="2">
    <source>
        <dbReference type="ARBA" id="ARBA00012939"/>
    </source>
</evidence>
<evidence type="ECO:0000256" key="3">
    <source>
        <dbReference type="ARBA" id="ARBA00016219"/>
    </source>
</evidence>
<keyword evidence="4" id="KW-0560">Oxidoreductase</keyword>
<reference evidence="10" key="1">
    <citation type="journal article" date="2019" name="Int. J. Syst. Evol. Microbiol.">
        <title>The Global Catalogue of Microorganisms (GCM) 10K type strain sequencing project: providing services to taxonomists for standard genome sequencing and annotation.</title>
        <authorList>
            <consortium name="The Broad Institute Genomics Platform"/>
            <consortium name="The Broad Institute Genome Sequencing Center for Infectious Disease"/>
            <person name="Wu L."/>
            <person name="Ma J."/>
        </authorList>
    </citation>
    <scope>NUCLEOTIDE SEQUENCE [LARGE SCALE GENOMIC DNA]</scope>
    <source>
        <strain evidence="10">JCM 18542</strain>
    </source>
</reference>
<dbReference type="EMBL" id="BAABKQ010000001">
    <property type="protein sequence ID" value="GAA4805119.1"/>
    <property type="molecule type" value="Genomic_DNA"/>
</dbReference>
<dbReference type="InterPro" id="IPR023027">
    <property type="entry name" value="Mannitol_DH_CS"/>
</dbReference>
<comment type="catalytic activity">
    <reaction evidence="6">
        <text>D-mannitol 1-phosphate + NAD(+) = beta-D-fructose 6-phosphate + NADH + H(+)</text>
        <dbReference type="Rhea" id="RHEA:19661"/>
        <dbReference type="ChEBI" id="CHEBI:15378"/>
        <dbReference type="ChEBI" id="CHEBI:57540"/>
        <dbReference type="ChEBI" id="CHEBI:57634"/>
        <dbReference type="ChEBI" id="CHEBI:57945"/>
        <dbReference type="ChEBI" id="CHEBI:61381"/>
        <dbReference type="EC" id="1.1.1.17"/>
    </reaction>
</comment>
<evidence type="ECO:0000256" key="4">
    <source>
        <dbReference type="ARBA" id="ARBA00023002"/>
    </source>
</evidence>
<gene>
    <name evidence="9" type="ORF">GCM10023353_04780</name>
</gene>
<dbReference type="InterPro" id="IPR013131">
    <property type="entry name" value="Mannitol_DH_N"/>
</dbReference>
<feature type="domain" description="Mannitol dehydrogenase C-terminal" evidence="8">
    <location>
        <begin position="275"/>
        <end position="446"/>
    </location>
</feature>
<dbReference type="Gene3D" id="1.10.1040.10">
    <property type="entry name" value="N-(1-d-carboxylethyl)-l-norvaline Dehydrogenase, domain 2"/>
    <property type="match status" value="1"/>
</dbReference>